<dbReference type="Gene3D" id="1.25.40.340">
    <property type="match status" value="1"/>
</dbReference>
<dbReference type="AlphaFoldDB" id="A0A4P7AHU5"/>
<evidence type="ECO:0000259" key="1">
    <source>
        <dbReference type="PROSITE" id="PS51480"/>
    </source>
</evidence>
<evidence type="ECO:0000313" key="3">
    <source>
        <dbReference type="Proteomes" id="UP000294309"/>
    </source>
</evidence>
<keyword evidence="2" id="KW-0808">Transferase</keyword>
<dbReference type="Proteomes" id="UP000294309">
    <property type="component" value="Chromosome"/>
</dbReference>
<proteinExistence type="predicted"/>
<gene>
    <name evidence="2" type="ORF">SGLAD_v1c08150</name>
</gene>
<dbReference type="InterPro" id="IPR036117">
    <property type="entry name" value="DhaL_dom_sf"/>
</dbReference>
<organism evidence="2 3">
    <name type="scientific">Spiroplasma gladiatoris</name>
    <dbReference type="NCBI Taxonomy" id="2143"/>
    <lineage>
        <taxon>Bacteria</taxon>
        <taxon>Bacillati</taxon>
        <taxon>Mycoplasmatota</taxon>
        <taxon>Mollicutes</taxon>
        <taxon>Entomoplasmatales</taxon>
        <taxon>Spiroplasmataceae</taxon>
        <taxon>Spiroplasma</taxon>
    </lineage>
</organism>
<keyword evidence="3" id="KW-1185">Reference proteome</keyword>
<dbReference type="InterPro" id="IPR004007">
    <property type="entry name" value="DhaL_dom"/>
</dbReference>
<dbReference type="PROSITE" id="PS51480">
    <property type="entry name" value="DHAL"/>
    <property type="match status" value="1"/>
</dbReference>
<name>A0A4P7AHU5_9MOLU</name>
<dbReference type="PANTHER" id="PTHR33434">
    <property type="entry name" value="DEGV DOMAIN-CONTAINING PROTEIN DR_1986-RELATED"/>
    <property type="match status" value="1"/>
</dbReference>
<dbReference type="KEGG" id="sgq:SGLAD_v1c08150"/>
<dbReference type="SMART" id="SM01120">
    <property type="entry name" value="Dak2"/>
    <property type="match status" value="1"/>
</dbReference>
<dbReference type="RefSeq" id="WP_134297908.1">
    <property type="nucleotide sequence ID" value="NZ_CP038013.1"/>
</dbReference>
<accession>A0A4P7AHU5</accession>
<dbReference type="SMART" id="SM01121">
    <property type="entry name" value="Dak1_2"/>
    <property type="match status" value="1"/>
</dbReference>
<dbReference type="SUPFAM" id="SSF101473">
    <property type="entry name" value="DhaL-like"/>
    <property type="match status" value="1"/>
</dbReference>
<dbReference type="Pfam" id="PF02734">
    <property type="entry name" value="Dak2"/>
    <property type="match status" value="1"/>
</dbReference>
<feature type="domain" description="DhaL" evidence="1">
    <location>
        <begin position="5"/>
        <end position="197"/>
    </location>
</feature>
<dbReference type="EMBL" id="CP038013">
    <property type="protein sequence ID" value="QBQ08014.1"/>
    <property type="molecule type" value="Genomic_DNA"/>
</dbReference>
<sequence>MKDVEILKGMITSGVNNLYNNYPHIDKLNVFPVPDGDTGTNMNLTCTNGLAEIEKEKFDSIGALMAKFARGLIMGARGNSGVIFSQIIKGFSNAMKNSDTLNINTWKEAFTNAKEVAYAAVMKPVEGTMLTVVRETSEFVNSINDNSIDVKTFWEQTIEVANKSLENTPNLLPALKEVGVVDSGGYGLVKFLEGVQHYAVNFKPVQKLKKLEENNGGNLDLNIEDEFGYCTETIVMLNSDWTNKLKVDPIRSQLEQYGNSSIVVVIDEDIMKIHTHALMPGQVLTYLQQYGEFKTIKVENMTIQAEHQVKTESEGGSGASEAAQKQRTLSKKYATIAVVRSRGMAKYFKEELNIDYVIDGGSKMNPSTNDFLKAIEAVDSEVVYIFPNDSNVLLAAKQAKEVEKLSKVVVLDTKTIPQGMTGYLSLDPEESIKKNESNIVKSLKNVTSVSINKAARDATIDGVVVKEGQFMITVDKKVIMSADKLIDLFTKVLAKYISSKTEIITIFTGVDATFKDVNDLRKLLDENFDVEYEVVDGGQEVYSFIIGIE</sequence>
<dbReference type="GO" id="GO:0006071">
    <property type="term" value="P:glycerol metabolic process"/>
    <property type="evidence" value="ECO:0007669"/>
    <property type="project" value="InterPro"/>
</dbReference>
<dbReference type="Pfam" id="PF21645">
    <property type="entry name" value="FakA-like_M"/>
    <property type="match status" value="1"/>
</dbReference>
<dbReference type="PANTHER" id="PTHR33434:SF4">
    <property type="entry name" value="PHOSPHATASE PROTEIN"/>
    <property type="match status" value="1"/>
</dbReference>
<keyword evidence="2" id="KW-0418">Kinase</keyword>
<dbReference type="InterPro" id="IPR019986">
    <property type="entry name" value="YloV-like"/>
</dbReference>
<reference evidence="2 3" key="1">
    <citation type="submission" date="2019-03" db="EMBL/GenBank/DDBJ databases">
        <title>Complete genome sequence of Spiroplasma gladiatoris TG-1 (DSM 22552).</title>
        <authorList>
            <person name="Lin Y.-C."/>
            <person name="Chou L."/>
            <person name="Kuo C.-H."/>
        </authorList>
    </citation>
    <scope>NUCLEOTIDE SEQUENCE [LARGE SCALE GENOMIC DNA]</scope>
    <source>
        <strain evidence="2 3">TG-1</strain>
    </source>
</reference>
<dbReference type="InterPro" id="IPR048394">
    <property type="entry name" value="FakA-like_M"/>
</dbReference>
<dbReference type="GO" id="GO:0004371">
    <property type="term" value="F:glycerone kinase activity"/>
    <property type="evidence" value="ECO:0007669"/>
    <property type="project" value="InterPro"/>
</dbReference>
<dbReference type="OrthoDB" id="9760324at2"/>
<protein>
    <submittedName>
        <fullName evidence="2">Dihydroxyacetone/glyceraldehyde kinase</fullName>
    </submittedName>
</protein>
<dbReference type="NCBIfam" id="TIGR03599">
    <property type="entry name" value="YloV"/>
    <property type="match status" value="1"/>
</dbReference>
<dbReference type="Pfam" id="PF13684">
    <property type="entry name" value="FakA-like_C"/>
    <property type="match status" value="1"/>
</dbReference>
<dbReference type="InterPro" id="IPR033470">
    <property type="entry name" value="FakA-like_C"/>
</dbReference>
<evidence type="ECO:0000313" key="2">
    <source>
        <dbReference type="EMBL" id="QBQ08014.1"/>
    </source>
</evidence>
<dbReference type="InterPro" id="IPR050270">
    <property type="entry name" value="DegV_domain_contain"/>
</dbReference>